<reference evidence="2" key="1">
    <citation type="submission" date="2021-05" db="EMBL/GenBank/DDBJ databases">
        <authorList>
            <person name="Alioto T."/>
            <person name="Alioto T."/>
            <person name="Gomez Garrido J."/>
        </authorList>
    </citation>
    <scope>NUCLEOTIDE SEQUENCE</scope>
</reference>
<feature type="domain" description="Ig-like" evidence="1">
    <location>
        <begin position="3"/>
        <end position="73"/>
    </location>
</feature>
<dbReference type="InterPro" id="IPR013783">
    <property type="entry name" value="Ig-like_fold"/>
</dbReference>
<organism evidence="2">
    <name type="scientific">Cacopsylla melanoneura</name>
    <dbReference type="NCBI Taxonomy" id="428564"/>
    <lineage>
        <taxon>Eukaryota</taxon>
        <taxon>Metazoa</taxon>
        <taxon>Ecdysozoa</taxon>
        <taxon>Arthropoda</taxon>
        <taxon>Hexapoda</taxon>
        <taxon>Insecta</taxon>
        <taxon>Pterygota</taxon>
        <taxon>Neoptera</taxon>
        <taxon>Paraneoptera</taxon>
        <taxon>Hemiptera</taxon>
        <taxon>Sternorrhyncha</taxon>
        <taxon>Psylloidea</taxon>
        <taxon>Psyllidae</taxon>
        <taxon>Psyllinae</taxon>
        <taxon>Cacopsylla</taxon>
    </lineage>
</organism>
<dbReference type="InterPro" id="IPR036179">
    <property type="entry name" value="Ig-like_dom_sf"/>
</dbReference>
<name>A0A8D8W3L9_9HEMI</name>
<dbReference type="InterPro" id="IPR013098">
    <property type="entry name" value="Ig_I-set"/>
</dbReference>
<proteinExistence type="predicted"/>
<dbReference type="Gene3D" id="2.60.40.10">
    <property type="entry name" value="Immunoglobulins"/>
    <property type="match status" value="1"/>
</dbReference>
<accession>A0A8D8W3L9</accession>
<evidence type="ECO:0000313" key="2">
    <source>
        <dbReference type="EMBL" id="CAG6645823.1"/>
    </source>
</evidence>
<dbReference type="AlphaFoldDB" id="A0A8D8W3L9"/>
<dbReference type="EMBL" id="HBUF01138707">
    <property type="protein sequence ID" value="CAG6645823.1"/>
    <property type="molecule type" value="Transcribed_RNA"/>
</dbReference>
<sequence length="104" mass="11800">MKPTAKLVETLTVIEGEKLRLECIVMGSPLPTVEWRVGNTSYLGSQDRVKLKIPRKCKILQIHKTRVTGTILCFLFCFVLTEYNLSRLLFSPRTKPQEGSPGYS</sequence>
<dbReference type="InterPro" id="IPR007110">
    <property type="entry name" value="Ig-like_dom"/>
</dbReference>
<dbReference type="SUPFAM" id="SSF48726">
    <property type="entry name" value="Immunoglobulin"/>
    <property type="match status" value="1"/>
</dbReference>
<protein>
    <recommendedName>
        <fullName evidence="1">Ig-like domain-containing protein</fullName>
    </recommendedName>
</protein>
<dbReference type="PROSITE" id="PS50835">
    <property type="entry name" value="IG_LIKE"/>
    <property type="match status" value="1"/>
</dbReference>
<dbReference type="Pfam" id="PF07679">
    <property type="entry name" value="I-set"/>
    <property type="match status" value="1"/>
</dbReference>
<evidence type="ECO:0000259" key="1">
    <source>
        <dbReference type="PROSITE" id="PS50835"/>
    </source>
</evidence>